<dbReference type="InterPro" id="IPR002893">
    <property type="entry name" value="Znf_MYND"/>
</dbReference>
<evidence type="ECO:0000256" key="4">
    <source>
        <dbReference type="PROSITE-ProRule" id="PRU00134"/>
    </source>
</evidence>
<dbReference type="EMBL" id="JARJCW010000082">
    <property type="protein sequence ID" value="KAJ7196643.1"/>
    <property type="molecule type" value="Genomic_DNA"/>
</dbReference>
<dbReference type="GO" id="GO:0008270">
    <property type="term" value="F:zinc ion binding"/>
    <property type="evidence" value="ECO:0007669"/>
    <property type="project" value="UniProtKB-KW"/>
</dbReference>
<feature type="domain" description="MYND-type" evidence="5">
    <location>
        <begin position="24"/>
        <end position="65"/>
    </location>
</feature>
<evidence type="ECO:0000259" key="5">
    <source>
        <dbReference type="PROSITE" id="PS50865"/>
    </source>
</evidence>
<keyword evidence="2 4" id="KW-0863">Zinc-finger</keyword>
<evidence type="ECO:0000256" key="1">
    <source>
        <dbReference type="ARBA" id="ARBA00022723"/>
    </source>
</evidence>
<evidence type="ECO:0000256" key="2">
    <source>
        <dbReference type="ARBA" id="ARBA00022771"/>
    </source>
</evidence>
<protein>
    <recommendedName>
        <fullName evidence="5">MYND-type domain-containing protein</fullName>
    </recommendedName>
</protein>
<dbReference type="Proteomes" id="UP001219525">
    <property type="component" value="Unassembled WGS sequence"/>
</dbReference>
<accession>A0AAD6V0S7</accession>
<sequence length="255" mass="28167">MPPKMPPAPADSIVRKLNERWCYNKACGASKCRGASLSRCSGCMAVFYCSSACQRADWASHKALCKKQAAMRQGLNAPEARDLSDDFDAWRSAMGAMLYTWICVGALELSKHPENIQSKFIVLVLRTRTPRPAAVLKLFEFVDIAVFDRAEHAQRIRGKPAEANFQTMLEVVKEADDLAKRQGMPGAALILTDIRTSDGASGIMRGTPVLLRPSTLKNGDSDWEPYIKRIINEGLNIKEMFRAQEIAGTLPPPPT</sequence>
<dbReference type="Pfam" id="PF01753">
    <property type="entry name" value="zf-MYND"/>
    <property type="match status" value="1"/>
</dbReference>
<dbReference type="SUPFAM" id="SSF144232">
    <property type="entry name" value="HIT/MYND zinc finger-like"/>
    <property type="match status" value="1"/>
</dbReference>
<evidence type="ECO:0000313" key="6">
    <source>
        <dbReference type="EMBL" id="KAJ7196643.1"/>
    </source>
</evidence>
<reference evidence="6" key="1">
    <citation type="submission" date="2023-03" db="EMBL/GenBank/DDBJ databases">
        <title>Massive genome expansion in bonnet fungi (Mycena s.s.) driven by repeated elements and novel gene families across ecological guilds.</title>
        <authorList>
            <consortium name="Lawrence Berkeley National Laboratory"/>
            <person name="Harder C.B."/>
            <person name="Miyauchi S."/>
            <person name="Viragh M."/>
            <person name="Kuo A."/>
            <person name="Thoen E."/>
            <person name="Andreopoulos B."/>
            <person name="Lu D."/>
            <person name="Skrede I."/>
            <person name="Drula E."/>
            <person name="Henrissat B."/>
            <person name="Morin E."/>
            <person name="Kohler A."/>
            <person name="Barry K."/>
            <person name="LaButti K."/>
            <person name="Morin E."/>
            <person name="Salamov A."/>
            <person name="Lipzen A."/>
            <person name="Mereny Z."/>
            <person name="Hegedus B."/>
            <person name="Baldrian P."/>
            <person name="Stursova M."/>
            <person name="Weitz H."/>
            <person name="Taylor A."/>
            <person name="Grigoriev I.V."/>
            <person name="Nagy L.G."/>
            <person name="Martin F."/>
            <person name="Kauserud H."/>
        </authorList>
    </citation>
    <scope>NUCLEOTIDE SEQUENCE</scope>
    <source>
        <strain evidence="6">9144</strain>
    </source>
</reference>
<dbReference type="Gene3D" id="6.10.140.2220">
    <property type="match status" value="1"/>
</dbReference>
<organism evidence="6 7">
    <name type="scientific">Mycena pura</name>
    <dbReference type="NCBI Taxonomy" id="153505"/>
    <lineage>
        <taxon>Eukaryota</taxon>
        <taxon>Fungi</taxon>
        <taxon>Dikarya</taxon>
        <taxon>Basidiomycota</taxon>
        <taxon>Agaricomycotina</taxon>
        <taxon>Agaricomycetes</taxon>
        <taxon>Agaricomycetidae</taxon>
        <taxon>Agaricales</taxon>
        <taxon>Marasmiineae</taxon>
        <taxon>Mycenaceae</taxon>
        <taxon>Mycena</taxon>
    </lineage>
</organism>
<keyword evidence="1" id="KW-0479">Metal-binding</keyword>
<evidence type="ECO:0000256" key="3">
    <source>
        <dbReference type="ARBA" id="ARBA00022833"/>
    </source>
</evidence>
<gene>
    <name evidence="6" type="ORF">GGX14DRAFT_473110</name>
</gene>
<dbReference type="AlphaFoldDB" id="A0AAD6V0S7"/>
<proteinExistence type="predicted"/>
<comment type="caution">
    <text evidence="6">The sequence shown here is derived from an EMBL/GenBank/DDBJ whole genome shotgun (WGS) entry which is preliminary data.</text>
</comment>
<name>A0AAD6V0S7_9AGAR</name>
<keyword evidence="7" id="KW-1185">Reference proteome</keyword>
<dbReference type="PROSITE" id="PS50865">
    <property type="entry name" value="ZF_MYND_2"/>
    <property type="match status" value="1"/>
</dbReference>
<keyword evidence="3" id="KW-0862">Zinc</keyword>
<evidence type="ECO:0000313" key="7">
    <source>
        <dbReference type="Proteomes" id="UP001219525"/>
    </source>
</evidence>